<feature type="domain" description="ABM" evidence="2">
    <location>
        <begin position="45"/>
        <end position="116"/>
    </location>
</feature>
<dbReference type="PANTHER" id="PTHR33336">
    <property type="entry name" value="QUINOL MONOOXYGENASE YGIN-RELATED"/>
    <property type="match status" value="1"/>
</dbReference>
<dbReference type="RefSeq" id="WP_248667682.1">
    <property type="nucleotide sequence ID" value="NZ_JALPRX010000062.1"/>
</dbReference>
<reference evidence="3" key="1">
    <citation type="submission" date="2022-04" db="EMBL/GenBank/DDBJ databases">
        <title>Roseomonas acroporae sp. nov., isolated from coral Acropora digitifera.</title>
        <authorList>
            <person name="Sun H."/>
        </authorList>
    </citation>
    <scope>NUCLEOTIDE SEQUENCE</scope>
    <source>
        <strain evidence="3">NAR14</strain>
    </source>
</reference>
<dbReference type="PANTHER" id="PTHR33336:SF15">
    <property type="entry name" value="ABM DOMAIN-CONTAINING PROTEIN"/>
    <property type="match status" value="1"/>
</dbReference>
<keyword evidence="4" id="KW-1185">Reference proteome</keyword>
<dbReference type="InterPro" id="IPR050744">
    <property type="entry name" value="AI-2_Isomerase_LsrG"/>
</dbReference>
<dbReference type="InterPro" id="IPR007138">
    <property type="entry name" value="ABM_dom"/>
</dbReference>
<dbReference type="InterPro" id="IPR011008">
    <property type="entry name" value="Dimeric_a/b-barrel"/>
</dbReference>
<comment type="caution">
    <text evidence="3">The sequence shown here is derived from an EMBL/GenBank/DDBJ whole genome shotgun (WGS) entry which is preliminary data.</text>
</comment>
<sequence length="252" mass="26366">MRLLRLATLCLVLFLCGGRGGPPVGAALAQAPSWQAPEGQREFSVTYVEFLPGRGEAGAAALRRLAEAGMSLPGAIGVAAARETGRPEFFTLIEAWRSAGDARAARDDAAREAARAALGPLLAVPLDERVGMPLAGGLGAAAWQPGRFAVVTHVDIMPPGAPATRALLDRYLPAVRAEPGAAGIALLSWRALPNHWQLVEVFRDAAAYDAHVAAAHTMGMRAAMLGLQPYVGAPYDSRRHLIVFALGSPPGE</sequence>
<name>A0A9X1Y9Y6_9PROT</name>
<organism evidence="3 4">
    <name type="scientific">Roseomonas acroporae</name>
    <dbReference type="NCBI Taxonomy" id="2937791"/>
    <lineage>
        <taxon>Bacteria</taxon>
        <taxon>Pseudomonadati</taxon>
        <taxon>Pseudomonadota</taxon>
        <taxon>Alphaproteobacteria</taxon>
        <taxon>Acetobacterales</taxon>
        <taxon>Roseomonadaceae</taxon>
        <taxon>Roseomonas</taxon>
    </lineage>
</organism>
<keyword evidence="1" id="KW-0732">Signal</keyword>
<feature type="domain" description="ABM" evidence="2">
    <location>
        <begin position="148"/>
        <end position="216"/>
    </location>
</feature>
<protein>
    <submittedName>
        <fullName evidence="3">Antibiotic biosynthesis monooxygenase</fullName>
    </submittedName>
</protein>
<evidence type="ECO:0000256" key="1">
    <source>
        <dbReference type="SAM" id="SignalP"/>
    </source>
</evidence>
<evidence type="ECO:0000259" key="2">
    <source>
        <dbReference type="Pfam" id="PF03992"/>
    </source>
</evidence>
<dbReference type="Proteomes" id="UP001139516">
    <property type="component" value="Unassembled WGS sequence"/>
</dbReference>
<gene>
    <name evidence="3" type="ORF">M0638_14310</name>
</gene>
<keyword evidence="3" id="KW-0503">Monooxygenase</keyword>
<feature type="signal peptide" evidence="1">
    <location>
        <begin position="1"/>
        <end position="26"/>
    </location>
</feature>
<evidence type="ECO:0000313" key="4">
    <source>
        <dbReference type="Proteomes" id="UP001139516"/>
    </source>
</evidence>
<proteinExistence type="predicted"/>
<accession>A0A9X1Y9Y6</accession>
<dbReference type="SUPFAM" id="SSF54909">
    <property type="entry name" value="Dimeric alpha+beta barrel"/>
    <property type="match status" value="2"/>
</dbReference>
<evidence type="ECO:0000313" key="3">
    <source>
        <dbReference type="EMBL" id="MCK8785558.1"/>
    </source>
</evidence>
<dbReference type="EMBL" id="JALPRX010000062">
    <property type="protein sequence ID" value="MCK8785558.1"/>
    <property type="molecule type" value="Genomic_DNA"/>
</dbReference>
<feature type="chain" id="PRO_5040984352" evidence="1">
    <location>
        <begin position="27"/>
        <end position="252"/>
    </location>
</feature>
<dbReference type="Gene3D" id="3.30.70.100">
    <property type="match status" value="2"/>
</dbReference>
<dbReference type="Pfam" id="PF03992">
    <property type="entry name" value="ABM"/>
    <property type="match status" value="2"/>
</dbReference>
<dbReference type="GO" id="GO:0004497">
    <property type="term" value="F:monooxygenase activity"/>
    <property type="evidence" value="ECO:0007669"/>
    <property type="project" value="UniProtKB-KW"/>
</dbReference>
<keyword evidence="3" id="KW-0560">Oxidoreductase</keyword>
<dbReference type="AlphaFoldDB" id="A0A9X1Y9Y6"/>